<dbReference type="AlphaFoldDB" id="A0A0A6XF09"/>
<dbReference type="Proteomes" id="UP000054537">
    <property type="component" value="Unassembled WGS sequence"/>
</dbReference>
<organism evidence="1 2">
    <name type="scientific">Actinoplanes utahensis</name>
    <dbReference type="NCBI Taxonomy" id="1869"/>
    <lineage>
        <taxon>Bacteria</taxon>
        <taxon>Bacillati</taxon>
        <taxon>Actinomycetota</taxon>
        <taxon>Actinomycetes</taxon>
        <taxon>Micromonosporales</taxon>
        <taxon>Micromonosporaceae</taxon>
        <taxon>Actinoplanes</taxon>
    </lineage>
</organism>
<evidence type="ECO:0000313" key="2">
    <source>
        <dbReference type="Proteomes" id="UP000054537"/>
    </source>
</evidence>
<accession>A0A0A6XF09</accession>
<comment type="caution">
    <text evidence="1">The sequence shown here is derived from an EMBL/GenBank/DDBJ whole genome shotgun (WGS) entry which is preliminary data.</text>
</comment>
<gene>
    <name evidence="1" type="ORF">MB27_03305</name>
</gene>
<dbReference type="EMBL" id="JRTT01000003">
    <property type="protein sequence ID" value="KHD78677.1"/>
    <property type="molecule type" value="Genomic_DNA"/>
</dbReference>
<evidence type="ECO:0000313" key="1">
    <source>
        <dbReference type="EMBL" id="KHD78677.1"/>
    </source>
</evidence>
<dbReference type="eggNOG" id="ENOG502ZC50">
    <property type="taxonomic scope" value="Bacteria"/>
</dbReference>
<proteinExistence type="predicted"/>
<reference evidence="1 2" key="1">
    <citation type="submission" date="2014-10" db="EMBL/GenBank/DDBJ databases">
        <title>Draft genome sequence of Actinoplanes utahensis NRRL 12052.</title>
        <authorList>
            <person name="Velasco-Bucheli B."/>
            <person name="del Cerro C."/>
            <person name="Hormigo D."/>
            <person name="Garcia J.L."/>
            <person name="Acebal C."/>
            <person name="Arroyo M."/>
            <person name="de la Mata I."/>
        </authorList>
    </citation>
    <scope>NUCLEOTIDE SEQUENCE [LARGE SCALE GENOMIC DNA]</scope>
    <source>
        <strain evidence="1 2">NRRL 12052</strain>
    </source>
</reference>
<keyword evidence="2" id="KW-1185">Reference proteome</keyword>
<name>A0A0A6XF09_ACTUT</name>
<protein>
    <submittedName>
        <fullName evidence="1">Uncharacterized protein</fullName>
    </submittedName>
</protein>
<dbReference type="OrthoDB" id="361945at2"/>
<sequence length="214" mass="23402">MNVYDLAERLPSIDELRNRCRALATLEFIQGSDYPYYTWYDEVAAMDNGGGDEYSIVFSDAGAFIRVFDHESAMSPYAADDHELWPGLLDGLPPEFLPFTTDPAFCDHGVLSATAVLWRRTTDDRWHAGTGISFPPPRSVHDFSPDGASLLAILCDDDLAGSYTDFAGDYHEVTIDRAAVAHVVAMHPLTAAVAHALNPDADLAELRAAGHLTD</sequence>
<dbReference type="RefSeq" id="WP_043522366.1">
    <property type="nucleotide sequence ID" value="NZ_BAABKU010000009.1"/>
</dbReference>